<dbReference type="AlphaFoldDB" id="A0A0J6VJY0"/>
<gene>
    <name evidence="1" type="ORF">MCHLDSM_05424</name>
</gene>
<name>A0A0J6VJY0_9MYCO</name>
<organism evidence="1 2">
    <name type="scientific">Mycolicibacterium chlorophenolicum</name>
    <dbReference type="NCBI Taxonomy" id="37916"/>
    <lineage>
        <taxon>Bacteria</taxon>
        <taxon>Bacillati</taxon>
        <taxon>Actinomycetota</taxon>
        <taxon>Actinomycetes</taxon>
        <taxon>Mycobacteriales</taxon>
        <taxon>Mycobacteriaceae</taxon>
        <taxon>Mycolicibacterium</taxon>
    </lineage>
</organism>
<proteinExistence type="predicted"/>
<evidence type="ECO:0000313" key="2">
    <source>
        <dbReference type="Proteomes" id="UP000036513"/>
    </source>
</evidence>
<sequence length="37" mass="3915">MKVVLLLAAGIAAAAGFVVWRTQHSPEVWHTLADAPS</sequence>
<dbReference type="EMBL" id="JYNL01000064">
    <property type="protein sequence ID" value="KMO70534.1"/>
    <property type="molecule type" value="Genomic_DNA"/>
</dbReference>
<dbReference type="STRING" id="37916.MCHLDSM_05424"/>
<comment type="caution">
    <text evidence="1">The sequence shown here is derived from an EMBL/GenBank/DDBJ whole genome shotgun (WGS) entry which is preliminary data.</text>
</comment>
<reference evidence="1 2" key="1">
    <citation type="journal article" date="2015" name="Genome Biol. Evol.">
        <title>Characterization of Three Mycobacterium spp. with Potential Use in Bioremediation by Genome Sequencing and Comparative Genomics.</title>
        <authorList>
            <person name="Das S."/>
            <person name="Pettersson B.M."/>
            <person name="Behra P.R."/>
            <person name="Ramesh M."/>
            <person name="Dasgupta S."/>
            <person name="Bhattacharya A."/>
            <person name="Kirsebom L.A."/>
        </authorList>
    </citation>
    <scope>NUCLEOTIDE SEQUENCE [LARGE SCALE GENOMIC DNA]</scope>
    <source>
        <strain evidence="1 2">DSM 43826</strain>
    </source>
</reference>
<dbReference type="Proteomes" id="UP000036513">
    <property type="component" value="Unassembled WGS sequence"/>
</dbReference>
<accession>A0A0J6VJY0</accession>
<dbReference type="PATRIC" id="fig|37916.4.peg.5434"/>
<keyword evidence="2" id="KW-1185">Reference proteome</keyword>
<evidence type="ECO:0000313" key="1">
    <source>
        <dbReference type="EMBL" id="KMO70534.1"/>
    </source>
</evidence>
<protein>
    <submittedName>
        <fullName evidence="1">Uncharacterized protein</fullName>
    </submittedName>
</protein>